<evidence type="ECO:0000313" key="4">
    <source>
        <dbReference type="EMBL" id="PMD64175.1"/>
    </source>
</evidence>
<dbReference type="GeneID" id="36582204"/>
<protein>
    <submittedName>
        <fullName evidence="4">NAD(P)-binding protein</fullName>
    </submittedName>
</protein>
<keyword evidence="2" id="KW-0521">NADP</keyword>
<dbReference type="RefSeq" id="XP_024741079.1">
    <property type="nucleotide sequence ID" value="XM_024874124.1"/>
</dbReference>
<sequence length="269" mass="29144">MHFIYKRVLIIGATSGIGIALAEKIIANGSHVVAVGRRKDRLDSLVEKYGSEKVSALQFDITNLGGIPSFVKTVLASHPDLDSVLLSSGIQRPLDFSSPESIDLDLVSTESTTNYISYIHILKYLLPYFLSSSSSASPKSLIFISSALGLVPIPKVAGYCASKAALHHLILCIREQVGGKGVKVVEIVPPAVRTELHDYDGNEEKGLGGRGKGVGMDLEVFTEEVWKGLEEGKDDIAVGMAAKAYEVFEEKRQGMFRMLMELMKGSGEK</sequence>
<accession>A0A2J6TMB8</accession>
<proteinExistence type="inferred from homology"/>
<dbReference type="Pfam" id="PF00106">
    <property type="entry name" value="adh_short"/>
    <property type="match status" value="1"/>
</dbReference>
<dbReference type="Proteomes" id="UP000235371">
    <property type="component" value="Unassembled WGS sequence"/>
</dbReference>
<dbReference type="Gene3D" id="3.40.50.720">
    <property type="entry name" value="NAD(P)-binding Rossmann-like Domain"/>
    <property type="match status" value="1"/>
</dbReference>
<dbReference type="SUPFAM" id="SSF51735">
    <property type="entry name" value="NAD(P)-binding Rossmann-fold domains"/>
    <property type="match status" value="1"/>
</dbReference>
<reference evidence="4 5" key="1">
    <citation type="submission" date="2016-04" db="EMBL/GenBank/DDBJ databases">
        <title>A degradative enzymes factory behind the ericoid mycorrhizal symbiosis.</title>
        <authorList>
            <consortium name="DOE Joint Genome Institute"/>
            <person name="Martino E."/>
            <person name="Morin E."/>
            <person name="Grelet G."/>
            <person name="Kuo A."/>
            <person name="Kohler A."/>
            <person name="Daghino S."/>
            <person name="Barry K."/>
            <person name="Choi C."/>
            <person name="Cichocki N."/>
            <person name="Clum A."/>
            <person name="Copeland A."/>
            <person name="Hainaut M."/>
            <person name="Haridas S."/>
            <person name="Labutti K."/>
            <person name="Lindquist E."/>
            <person name="Lipzen A."/>
            <person name="Khouja H.-R."/>
            <person name="Murat C."/>
            <person name="Ohm R."/>
            <person name="Olson A."/>
            <person name="Spatafora J."/>
            <person name="Veneault-Fourrey C."/>
            <person name="Henrissat B."/>
            <person name="Grigoriev I."/>
            <person name="Martin F."/>
            <person name="Perotto S."/>
        </authorList>
    </citation>
    <scope>NUCLEOTIDE SEQUENCE [LARGE SCALE GENOMIC DNA]</scope>
    <source>
        <strain evidence="4 5">E</strain>
    </source>
</reference>
<keyword evidence="3" id="KW-0560">Oxidoreductase</keyword>
<evidence type="ECO:0000313" key="5">
    <source>
        <dbReference type="Proteomes" id="UP000235371"/>
    </source>
</evidence>
<dbReference type="PANTHER" id="PTHR43669:SF11">
    <property type="entry name" value="SHORT-CHAIN DEHYDROGENASE_OXIDOREDUCTASE"/>
    <property type="match status" value="1"/>
</dbReference>
<organism evidence="4 5">
    <name type="scientific">Hyaloscypha bicolor E</name>
    <dbReference type="NCBI Taxonomy" id="1095630"/>
    <lineage>
        <taxon>Eukaryota</taxon>
        <taxon>Fungi</taxon>
        <taxon>Dikarya</taxon>
        <taxon>Ascomycota</taxon>
        <taxon>Pezizomycotina</taxon>
        <taxon>Leotiomycetes</taxon>
        <taxon>Helotiales</taxon>
        <taxon>Hyaloscyphaceae</taxon>
        <taxon>Hyaloscypha</taxon>
        <taxon>Hyaloscypha bicolor</taxon>
    </lineage>
</organism>
<dbReference type="InParanoid" id="A0A2J6TMB8"/>
<dbReference type="PROSITE" id="PS00061">
    <property type="entry name" value="ADH_SHORT"/>
    <property type="match status" value="1"/>
</dbReference>
<dbReference type="OrthoDB" id="37659at2759"/>
<dbReference type="InterPro" id="IPR002347">
    <property type="entry name" value="SDR_fam"/>
</dbReference>
<dbReference type="EMBL" id="KZ613769">
    <property type="protein sequence ID" value="PMD64175.1"/>
    <property type="molecule type" value="Genomic_DNA"/>
</dbReference>
<gene>
    <name evidence="4" type="ORF">K444DRAFT_521366</name>
</gene>
<evidence type="ECO:0000256" key="3">
    <source>
        <dbReference type="ARBA" id="ARBA00023002"/>
    </source>
</evidence>
<keyword evidence="5" id="KW-1185">Reference proteome</keyword>
<dbReference type="AlphaFoldDB" id="A0A2J6TMB8"/>
<dbReference type="InterPro" id="IPR036291">
    <property type="entry name" value="NAD(P)-bd_dom_sf"/>
</dbReference>
<evidence type="ECO:0000256" key="1">
    <source>
        <dbReference type="ARBA" id="ARBA00006484"/>
    </source>
</evidence>
<dbReference type="PRINTS" id="PR00081">
    <property type="entry name" value="GDHRDH"/>
</dbReference>
<dbReference type="STRING" id="1095630.A0A2J6TMB8"/>
<name>A0A2J6TMB8_9HELO</name>
<comment type="similarity">
    <text evidence="1">Belongs to the short-chain dehydrogenases/reductases (SDR) family.</text>
</comment>
<dbReference type="InterPro" id="IPR020904">
    <property type="entry name" value="Sc_DH/Rdtase_CS"/>
</dbReference>
<evidence type="ECO:0000256" key="2">
    <source>
        <dbReference type="ARBA" id="ARBA00022857"/>
    </source>
</evidence>
<dbReference type="PANTHER" id="PTHR43669">
    <property type="entry name" value="5-KETO-D-GLUCONATE 5-REDUCTASE"/>
    <property type="match status" value="1"/>
</dbReference>
<dbReference type="GO" id="GO:0016491">
    <property type="term" value="F:oxidoreductase activity"/>
    <property type="evidence" value="ECO:0007669"/>
    <property type="project" value="UniProtKB-KW"/>
</dbReference>